<sequence length="230" mass="26162">MNWLKERDSIHSSFTVVSSAIVLVAKKTPRVRSLMLKARERMQITMARTNQFPPLLSFLMKSLERKKNLMDLLLRIVLFFKPKIKSPVCVDFDRQQLLKNRIDDHLSLPVGCPQDFEFQNYTIITSQCKGPQYPPTLCCDAFKRFACPYAAYINDLASECAYVMFSYINLYGKYPPGLFASECQEGKAGLDCTGFLGDATSDPPTTSIERDATADDEGEYEDEGIQEYDQ</sequence>
<keyword evidence="4" id="KW-1185">Reference proteome</keyword>
<dbReference type="AlphaFoldDB" id="A0A835HTE1"/>
<dbReference type="PANTHER" id="PTHR31533">
    <property type="entry name" value="GPI-ANCHORED PROTEIN LLG1-RELATED-RELATED"/>
    <property type="match status" value="1"/>
</dbReference>
<organism evidence="3 4">
    <name type="scientific">Coptis chinensis</name>
    <dbReference type="NCBI Taxonomy" id="261450"/>
    <lineage>
        <taxon>Eukaryota</taxon>
        <taxon>Viridiplantae</taxon>
        <taxon>Streptophyta</taxon>
        <taxon>Embryophyta</taxon>
        <taxon>Tracheophyta</taxon>
        <taxon>Spermatophyta</taxon>
        <taxon>Magnoliopsida</taxon>
        <taxon>Ranunculales</taxon>
        <taxon>Ranunculaceae</taxon>
        <taxon>Coptidoideae</taxon>
        <taxon>Coptis</taxon>
    </lineage>
</organism>
<protein>
    <recommendedName>
        <fullName evidence="2">GPI-anchored protein LLG1-like domain-containing protein</fullName>
    </recommendedName>
</protein>
<proteinExistence type="predicted"/>
<name>A0A835HTE1_9MAGN</name>
<evidence type="ECO:0000256" key="1">
    <source>
        <dbReference type="SAM" id="MobiDB-lite"/>
    </source>
</evidence>
<feature type="domain" description="GPI-anchored protein LLG1-like" evidence="2">
    <location>
        <begin position="115"/>
        <end position="190"/>
    </location>
</feature>
<reference evidence="3 4" key="1">
    <citation type="submission" date="2020-10" db="EMBL/GenBank/DDBJ databases">
        <title>The Coptis chinensis genome and diversification of protoberbering-type alkaloids.</title>
        <authorList>
            <person name="Wang B."/>
            <person name="Shu S."/>
            <person name="Song C."/>
            <person name="Liu Y."/>
        </authorList>
    </citation>
    <scope>NUCLEOTIDE SEQUENCE [LARGE SCALE GENOMIC DNA]</scope>
    <source>
        <strain evidence="3">HL-2020</strain>
        <tissue evidence="3">Leaf</tissue>
    </source>
</reference>
<feature type="compositionally biased region" description="Acidic residues" evidence="1">
    <location>
        <begin position="214"/>
        <end position="230"/>
    </location>
</feature>
<evidence type="ECO:0000313" key="4">
    <source>
        <dbReference type="Proteomes" id="UP000631114"/>
    </source>
</evidence>
<dbReference type="PANTHER" id="PTHR31533:SF2">
    <property type="entry name" value="GPI-ANCHORED PROTEIN LLG1"/>
    <property type="match status" value="1"/>
</dbReference>
<evidence type="ECO:0000313" key="3">
    <source>
        <dbReference type="EMBL" id="KAF9605416.1"/>
    </source>
</evidence>
<dbReference type="OrthoDB" id="585255at2759"/>
<dbReference type="Proteomes" id="UP000631114">
    <property type="component" value="Unassembled WGS sequence"/>
</dbReference>
<comment type="caution">
    <text evidence="3">The sequence shown here is derived from an EMBL/GenBank/DDBJ whole genome shotgun (WGS) entry which is preliminary data.</text>
</comment>
<dbReference type="InterPro" id="IPR058888">
    <property type="entry name" value="LLG1-like"/>
</dbReference>
<evidence type="ECO:0000259" key="2">
    <source>
        <dbReference type="Pfam" id="PF26578"/>
    </source>
</evidence>
<dbReference type="Pfam" id="PF26578">
    <property type="entry name" value="LLG1"/>
    <property type="match status" value="1"/>
</dbReference>
<dbReference type="EMBL" id="JADFTS010000005">
    <property type="protein sequence ID" value="KAF9605416.1"/>
    <property type="molecule type" value="Genomic_DNA"/>
</dbReference>
<feature type="region of interest" description="Disordered" evidence="1">
    <location>
        <begin position="197"/>
        <end position="230"/>
    </location>
</feature>
<dbReference type="InterPro" id="IPR039307">
    <property type="entry name" value="LORELEI-like"/>
</dbReference>
<accession>A0A835HTE1</accession>
<gene>
    <name evidence="3" type="ORF">IFM89_017155</name>
</gene>